<accession>A0A4P8XLM4</accession>
<evidence type="ECO:0000313" key="2">
    <source>
        <dbReference type="Proteomes" id="UP000300879"/>
    </source>
</evidence>
<dbReference type="RefSeq" id="WP_138224207.1">
    <property type="nucleotide sequence ID" value="NZ_CP040396.1"/>
</dbReference>
<protein>
    <submittedName>
        <fullName evidence="1">Uncharacterized protein</fullName>
    </submittedName>
</protein>
<dbReference type="AlphaFoldDB" id="A0A4P8XLM4"/>
<reference evidence="1 2" key="1">
    <citation type="submission" date="2019-05" db="EMBL/GenBank/DDBJ databases">
        <authorList>
            <person name="Chen C."/>
        </authorList>
    </citation>
    <scope>NUCLEOTIDE SEQUENCE [LARGE SCALE GENOMIC DNA]</scope>
    <source>
        <strain evidence="1 2">HB172198</strain>
    </source>
</reference>
<dbReference type="KEGG" id="palo:E6C60_0365"/>
<sequence>MSFMKPSLIQAYGSYEIPDMIQRLFQLSHSLAAQGIDMSMIGFRMEDSYFAYSITPPDLIPFASTGGNGIHFGFLTEFGRISRLEEASIVCVTPTDNPPIRLMARNLQEFLDLIVSVHHVETLERWWAYKGLNQPPWEEEAWADDTPLWLQEHHQVIQEALKQHFGAAPRPVLPYFQEILLERQQNCAIDTSDGLGIAGSPAASAGRYPFRDGCPEDEAELQRMSAFFMTSCLEEKLAMLRDLNFRYVHDAMGPPSPVFELMQQFLLSLGLQAEADRMFVIDRF</sequence>
<dbReference type="OrthoDB" id="264488at2"/>
<evidence type="ECO:0000313" key="1">
    <source>
        <dbReference type="EMBL" id="QCT01089.1"/>
    </source>
</evidence>
<proteinExistence type="predicted"/>
<dbReference type="EMBL" id="CP040396">
    <property type="protein sequence ID" value="QCT01089.1"/>
    <property type="molecule type" value="Genomic_DNA"/>
</dbReference>
<gene>
    <name evidence="1" type="ORF">E6C60_0365</name>
</gene>
<keyword evidence="2" id="KW-1185">Reference proteome</keyword>
<name>A0A4P8XLM4_9BACL</name>
<organism evidence="1 2">
    <name type="scientific">Paenibacillus algicola</name>
    <dbReference type="NCBI Taxonomy" id="2565926"/>
    <lineage>
        <taxon>Bacteria</taxon>
        <taxon>Bacillati</taxon>
        <taxon>Bacillota</taxon>
        <taxon>Bacilli</taxon>
        <taxon>Bacillales</taxon>
        <taxon>Paenibacillaceae</taxon>
        <taxon>Paenibacillus</taxon>
    </lineage>
</organism>
<dbReference type="Proteomes" id="UP000300879">
    <property type="component" value="Chromosome"/>
</dbReference>